<proteinExistence type="predicted"/>
<dbReference type="EMBL" id="KN881806">
    <property type="protein sequence ID" value="KIY48832.1"/>
    <property type="molecule type" value="Genomic_DNA"/>
</dbReference>
<name>A0A0D7ACZ4_9AGAR</name>
<dbReference type="AlphaFoldDB" id="A0A0D7ACZ4"/>
<gene>
    <name evidence="2" type="ORF">FISHEDRAFT_73234</name>
</gene>
<sequence length="248" mass="28772">MSILDRREEDLKDLHPDDRPDWAYKHLPNPLTWLALSESGHQQLNRLDARSHFAMMRIYFMVREQRERKTGKWLHPWPWMDYREDPFLERDGPYTQIWIERGERIKRAEEVGQDWLKDVTTTLEEGWNAGVQGKYSDIPEGASLEEAVWAELEESRSNSPPPPPPADAIGKQKDPYGERIYRAAGAYINLRKLCHALSPVLGAIANVSPQFCHAEDILARASELHSLANELESLGQLMKKEDKYDKQR</sequence>
<accession>A0A0D7ACZ4</accession>
<keyword evidence="3" id="KW-1185">Reference proteome</keyword>
<organism evidence="2 3">
    <name type="scientific">Fistulina hepatica ATCC 64428</name>
    <dbReference type="NCBI Taxonomy" id="1128425"/>
    <lineage>
        <taxon>Eukaryota</taxon>
        <taxon>Fungi</taxon>
        <taxon>Dikarya</taxon>
        <taxon>Basidiomycota</taxon>
        <taxon>Agaricomycotina</taxon>
        <taxon>Agaricomycetes</taxon>
        <taxon>Agaricomycetidae</taxon>
        <taxon>Agaricales</taxon>
        <taxon>Fistulinaceae</taxon>
        <taxon>Fistulina</taxon>
    </lineage>
</organism>
<protein>
    <submittedName>
        <fullName evidence="2">Uncharacterized protein</fullName>
    </submittedName>
</protein>
<evidence type="ECO:0000313" key="2">
    <source>
        <dbReference type="EMBL" id="KIY48832.1"/>
    </source>
</evidence>
<feature type="region of interest" description="Disordered" evidence="1">
    <location>
        <begin position="152"/>
        <end position="174"/>
    </location>
</feature>
<dbReference type="Proteomes" id="UP000054144">
    <property type="component" value="Unassembled WGS sequence"/>
</dbReference>
<reference evidence="2 3" key="1">
    <citation type="journal article" date="2015" name="Fungal Genet. Biol.">
        <title>Evolution of novel wood decay mechanisms in Agaricales revealed by the genome sequences of Fistulina hepatica and Cylindrobasidium torrendii.</title>
        <authorList>
            <person name="Floudas D."/>
            <person name="Held B.W."/>
            <person name="Riley R."/>
            <person name="Nagy L.G."/>
            <person name="Koehler G."/>
            <person name="Ransdell A.S."/>
            <person name="Younus H."/>
            <person name="Chow J."/>
            <person name="Chiniquy J."/>
            <person name="Lipzen A."/>
            <person name="Tritt A."/>
            <person name="Sun H."/>
            <person name="Haridas S."/>
            <person name="LaButti K."/>
            <person name="Ohm R.A."/>
            <person name="Kues U."/>
            <person name="Blanchette R.A."/>
            <person name="Grigoriev I.V."/>
            <person name="Minto R.E."/>
            <person name="Hibbett D.S."/>
        </authorList>
    </citation>
    <scope>NUCLEOTIDE SEQUENCE [LARGE SCALE GENOMIC DNA]</scope>
    <source>
        <strain evidence="2 3">ATCC 64428</strain>
    </source>
</reference>
<evidence type="ECO:0000313" key="3">
    <source>
        <dbReference type="Proteomes" id="UP000054144"/>
    </source>
</evidence>
<evidence type="ECO:0000256" key="1">
    <source>
        <dbReference type="SAM" id="MobiDB-lite"/>
    </source>
</evidence>